<organism evidence="1 2">
    <name type="scientific">Psilocybe cubensis</name>
    <name type="common">Psychedelic mushroom</name>
    <name type="synonym">Stropharia cubensis</name>
    <dbReference type="NCBI Taxonomy" id="181762"/>
    <lineage>
        <taxon>Eukaryota</taxon>
        <taxon>Fungi</taxon>
        <taxon>Dikarya</taxon>
        <taxon>Basidiomycota</taxon>
        <taxon>Agaricomycotina</taxon>
        <taxon>Agaricomycetes</taxon>
        <taxon>Agaricomycetidae</taxon>
        <taxon>Agaricales</taxon>
        <taxon>Agaricineae</taxon>
        <taxon>Strophariaceae</taxon>
        <taxon>Psilocybe</taxon>
    </lineage>
</organism>
<dbReference type="EMBL" id="JAFIQS020000013">
    <property type="protein sequence ID" value="KAH9474756.1"/>
    <property type="molecule type" value="Genomic_DNA"/>
</dbReference>
<proteinExistence type="predicted"/>
<sequence length="142" mass="16098">MKNSQKKTAAHKGSQPKTTSSSQLLHPNQQLPAYTTDGQSNLVFAIGPEDKDSVQTHPNYTLEEEAERILMIDELVHDSRGMHHDSKVAFMNAYFQRCNWQSRYETFMKTGRDEVADKPDGQSKQQNGFSFARTCTGTPMKQ</sequence>
<protein>
    <submittedName>
        <fullName evidence="1">Uncharacterized protein</fullName>
    </submittedName>
</protein>
<accession>A0ACB8GGI5</accession>
<comment type="caution">
    <text evidence="1">The sequence shown here is derived from an EMBL/GenBank/DDBJ whole genome shotgun (WGS) entry which is preliminary data.</text>
</comment>
<dbReference type="Proteomes" id="UP000664032">
    <property type="component" value="Unassembled WGS sequence"/>
</dbReference>
<gene>
    <name evidence="1" type="ORF">JR316_0013221</name>
</gene>
<keyword evidence="2" id="KW-1185">Reference proteome</keyword>
<evidence type="ECO:0000313" key="1">
    <source>
        <dbReference type="EMBL" id="KAH9474756.1"/>
    </source>
</evidence>
<evidence type="ECO:0000313" key="2">
    <source>
        <dbReference type="Proteomes" id="UP000664032"/>
    </source>
</evidence>
<reference evidence="1" key="1">
    <citation type="submission" date="2021-10" db="EMBL/GenBank/DDBJ databases">
        <title>Psilocybe cubensis genome.</title>
        <authorList>
            <person name="Mckernan K.J."/>
            <person name="Crawford S."/>
            <person name="Trippe A."/>
            <person name="Kane L.T."/>
            <person name="Mclaughlin S."/>
        </authorList>
    </citation>
    <scope>NUCLEOTIDE SEQUENCE</scope>
    <source>
        <strain evidence="1">MGC-MH-2018</strain>
    </source>
</reference>
<name>A0ACB8GGI5_PSICU</name>